<reference evidence="1" key="1">
    <citation type="journal article" date="2023" name="G3 (Bethesda)">
        <title>A reference genome for the long-term kleptoplast-retaining sea slug Elysia crispata morphotype clarki.</title>
        <authorList>
            <person name="Eastman K.E."/>
            <person name="Pendleton A.L."/>
            <person name="Shaikh M.A."/>
            <person name="Suttiyut T."/>
            <person name="Ogas R."/>
            <person name="Tomko P."/>
            <person name="Gavelis G."/>
            <person name="Widhalm J.R."/>
            <person name="Wisecaver J.H."/>
        </authorList>
    </citation>
    <scope>NUCLEOTIDE SEQUENCE</scope>
    <source>
        <strain evidence="1">ECLA1</strain>
    </source>
</reference>
<dbReference type="Proteomes" id="UP001283361">
    <property type="component" value="Unassembled WGS sequence"/>
</dbReference>
<name>A0AAE1AJ26_9GAST</name>
<proteinExistence type="predicted"/>
<protein>
    <submittedName>
        <fullName evidence="1">Uncharacterized protein</fullName>
    </submittedName>
</protein>
<evidence type="ECO:0000313" key="1">
    <source>
        <dbReference type="EMBL" id="KAK3788587.1"/>
    </source>
</evidence>
<accession>A0AAE1AJ26</accession>
<dbReference type="EMBL" id="JAWDGP010001753">
    <property type="protein sequence ID" value="KAK3788587.1"/>
    <property type="molecule type" value="Genomic_DNA"/>
</dbReference>
<gene>
    <name evidence="1" type="ORF">RRG08_031243</name>
</gene>
<sequence length="144" mass="16282">MLILHELGDWRTNTTGHFVAENIRLAELPALCPLVAVTDFNQQSTSQVCYHDGQFNLQTIFKTTREHSFRKCGCLCVCREPSQVRALLPSCALTLQNSSKFQTDGTELTRGIHCELDGLFTTAWTAPCKRKLMPLLLFQSDDEF</sequence>
<keyword evidence="2" id="KW-1185">Reference proteome</keyword>
<dbReference type="AlphaFoldDB" id="A0AAE1AJ26"/>
<evidence type="ECO:0000313" key="2">
    <source>
        <dbReference type="Proteomes" id="UP001283361"/>
    </source>
</evidence>
<organism evidence="1 2">
    <name type="scientific">Elysia crispata</name>
    <name type="common">lettuce slug</name>
    <dbReference type="NCBI Taxonomy" id="231223"/>
    <lineage>
        <taxon>Eukaryota</taxon>
        <taxon>Metazoa</taxon>
        <taxon>Spiralia</taxon>
        <taxon>Lophotrochozoa</taxon>
        <taxon>Mollusca</taxon>
        <taxon>Gastropoda</taxon>
        <taxon>Heterobranchia</taxon>
        <taxon>Euthyneura</taxon>
        <taxon>Panpulmonata</taxon>
        <taxon>Sacoglossa</taxon>
        <taxon>Placobranchoidea</taxon>
        <taxon>Plakobranchidae</taxon>
        <taxon>Elysia</taxon>
    </lineage>
</organism>
<comment type="caution">
    <text evidence="1">The sequence shown here is derived from an EMBL/GenBank/DDBJ whole genome shotgun (WGS) entry which is preliminary data.</text>
</comment>